<dbReference type="EMBL" id="JH431242">
    <property type="status" value="NOT_ANNOTATED_CDS"/>
    <property type="molecule type" value="Genomic_DNA"/>
</dbReference>
<feature type="transmembrane region" description="Helical" evidence="1">
    <location>
        <begin position="48"/>
        <end position="67"/>
    </location>
</feature>
<dbReference type="AlphaFoldDB" id="T1JP41"/>
<dbReference type="Proteomes" id="UP000014500">
    <property type="component" value="Unassembled WGS sequence"/>
</dbReference>
<reference evidence="3" key="1">
    <citation type="submission" date="2011-05" db="EMBL/GenBank/DDBJ databases">
        <authorList>
            <person name="Richards S.R."/>
            <person name="Qu J."/>
            <person name="Jiang H."/>
            <person name="Jhangiani S.N."/>
            <person name="Agravi P."/>
            <person name="Goodspeed R."/>
            <person name="Gross S."/>
            <person name="Mandapat C."/>
            <person name="Jackson L."/>
            <person name="Mathew T."/>
            <person name="Pu L."/>
            <person name="Thornton R."/>
            <person name="Saada N."/>
            <person name="Wilczek-Boney K.B."/>
            <person name="Lee S."/>
            <person name="Kovar C."/>
            <person name="Wu Y."/>
            <person name="Scherer S.E."/>
            <person name="Worley K.C."/>
            <person name="Muzny D.M."/>
            <person name="Gibbs R."/>
        </authorList>
    </citation>
    <scope>NUCLEOTIDE SEQUENCE</scope>
    <source>
        <strain evidence="3">Brora</strain>
    </source>
</reference>
<feature type="transmembrane region" description="Helical" evidence="1">
    <location>
        <begin position="79"/>
        <end position="98"/>
    </location>
</feature>
<proteinExistence type="predicted"/>
<dbReference type="PhylomeDB" id="T1JP41"/>
<feature type="transmembrane region" description="Helical" evidence="1">
    <location>
        <begin position="172"/>
        <end position="200"/>
    </location>
</feature>
<keyword evidence="1" id="KW-0472">Membrane</keyword>
<evidence type="ECO:0000313" key="3">
    <source>
        <dbReference type="Proteomes" id="UP000014500"/>
    </source>
</evidence>
<keyword evidence="3" id="KW-1185">Reference proteome</keyword>
<feature type="transmembrane region" description="Helical" evidence="1">
    <location>
        <begin position="253"/>
        <end position="271"/>
    </location>
</feature>
<evidence type="ECO:0000313" key="2">
    <source>
        <dbReference type="EnsemblMetazoa" id="SMAR015617-PA"/>
    </source>
</evidence>
<feature type="transmembrane region" description="Helical" evidence="1">
    <location>
        <begin position="130"/>
        <end position="152"/>
    </location>
</feature>
<organism evidence="2 3">
    <name type="scientific">Strigamia maritima</name>
    <name type="common">European centipede</name>
    <name type="synonym">Geophilus maritimus</name>
    <dbReference type="NCBI Taxonomy" id="126957"/>
    <lineage>
        <taxon>Eukaryota</taxon>
        <taxon>Metazoa</taxon>
        <taxon>Ecdysozoa</taxon>
        <taxon>Arthropoda</taxon>
        <taxon>Myriapoda</taxon>
        <taxon>Chilopoda</taxon>
        <taxon>Pleurostigmophora</taxon>
        <taxon>Geophilomorpha</taxon>
        <taxon>Linotaeniidae</taxon>
        <taxon>Strigamia</taxon>
    </lineage>
</organism>
<reference evidence="2" key="2">
    <citation type="submission" date="2015-02" db="UniProtKB">
        <authorList>
            <consortium name="EnsemblMetazoa"/>
        </authorList>
    </citation>
    <scope>IDENTIFICATION</scope>
</reference>
<evidence type="ECO:0000256" key="1">
    <source>
        <dbReference type="SAM" id="Phobius"/>
    </source>
</evidence>
<protein>
    <recommendedName>
        <fullName evidence="4">Gustatory receptor</fullName>
    </recommendedName>
</protein>
<dbReference type="EnsemblMetazoa" id="SMAR015617-RA">
    <property type="protein sequence ID" value="SMAR015617-PA"/>
    <property type="gene ID" value="SMAR015617"/>
</dbReference>
<feature type="transmembrane region" description="Helical" evidence="1">
    <location>
        <begin position="283"/>
        <end position="303"/>
    </location>
</feature>
<dbReference type="HOGENOM" id="CLU_055904_0_0_1"/>
<keyword evidence="1" id="KW-1133">Transmembrane helix</keyword>
<evidence type="ECO:0008006" key="4">
    <source>
        <dbReference type="Google" id="ProtNLM"/>
    </source>
</evidence>
<accession>T1JP41</accession>
<sequence length="388" mass="45244">MMSRIPKNINHYSQFTRKFNRFWTRLFSVYGLQLQHVEENICPKWKKYFIVSLPRIFSVLCIIRYFILTARMTQYEVFVIVGPPTILHVISIYTAFVLQKREQKFSALYKILLHLTLNSRDATNRIGRNIYTTLFIIAALNAAIYISIIMMAVQSGTFLEYAFLVHNEFNFYLLQVFILVEAIFNTVFVHFFLGITVLYFSYMCKVLELAFKTLNEDMKWVIISTSGLTNTKLNVFRRRYQYLSHIAEKISKIFSPLLLLFLMGFVFIFCLKIRSVKPEYAMIFRYYFIIDACHLIYLVIVIFKNSSELHAQTQKMKGKISELLIISDDEAAASTKQDRISINCLLFSQTLNADNVGISVSGLFLLSTFSFLNMASTVMTYVVLVYQS</sequence>
<name>T1JP41_STRMM</name>
<keyword evidence="1" id="KW-0812">Transmembrane</keyword>
<feature type="transmembrane region" description="Helical" evidence="1">
    <location>
        <begin position="363"/>
        <end position="386"/>
    </location>
</feature>